<keyword evidence="4" id="KW-1185">Reference proteome</keyword>
<accession>A0A835INJ9</accession>
<keyword evidence="2" id="KW-0472">Membrane</keyword>
<organism evidence="3 4">
    <name type="scientific">Coptis chinensis</name>
    <dbReference type="NCBI Taxonomy" id="261450"/>
    <lineage>
        <taxon>Eukaryota</taxon>
        <taxon>Viridiplantae</taxon>
        <taxon>Streptophyta</taxon>
        <taxon>Embryophyta</taxon>
        <taxon>Tracheophyta</taxon>
        <taxon>Spermatophyta</taxon>
        <taxon>Magnoliopsida</taxon>
        <taxon>Ranunculales</taxon>
        <taxon>Ranunculaceae</taxon>
        <taxon>Coptidoideae</taxon>
        <taxon>Coptis</taxon>
    </lineage>
</organism>
<feature type="region of interest" description="Disordered" evidence="1">
    <location>
        <begin position="175"/>
        <end position="245"/>
    </location>
</feature>
<reference evidence="3 4" key="1">
    <citation type="submission" date="2020-10" db="EMBL/GenBank/DDBJ databases">
        <title>The Coptis chinensis genome and diversification of protoberbering-type alkaloids.</title>
        <authorList>
            <person name="Wang B."/>
            <person name="Shu S."/>
            <person name="Song C."/>
            <person name="Liu Y."/>
        </authorList>
    </citation>
    <scope>NUCLEOTIDE SEQUENCE [LARGE SCALE GENOMIC DNA]</scope>
    <source>
        <strain evidence="3">HL-2020</strain>
        <tissue evidence="3">Leaf</tissue>
    </source>
</reference>
<evidence type="ECO:0000313" key="4">
    <source>
        <dbReference type="Proteomes" id="UP000631114"/>
    </source>
</evidence>
<dbReference type="OrthoDB" id="2801544at2759"/>
<evidence type="ECO:0000313" key="3">
    <source>
        <dbReference type="EMBL" id="KAF9619848.1"/>
    </source>
</evidence>
<evidence type="ECO:0000256" key="1">
    <source>
        <dbReference type="SAM" id="MobiDB-lite"/>
    </source>
</evidence>
<feature type="transmembrane region" description="Helical" evidence="2">
    <location>
        <begin position="38"/>
        <end position="60"/>
    </location>
</feature>
<dbReference type="AlphaFoldDB" id="A0A835INJ9"/>
<dbReference type="EMBL" id="JADFTS010000002">
    <property type="protein sequence ID" value="KAF9619848.1"/>
    <property type="molecule type" value="Genomic_DNA"/>
</dbReference>
<dbReference type="Proteomes" id="UP000631114">
    <property type="component" value="Unassembled WGS sequence"/>
</dbReference>
<dbReference type="PANTHER" id="PTHR33710:SF77">
    <property type="entry name" value="DNASE I-LIKE SUPERFAMILY PROTEIN"/>
    <property type="match status" value="1"/>
</dbReference>
<keyword evidence="2" id="KW-0812">Transmembrane</keyword>
<keyword evidence="2" id="KW-1133">Transmembrane helix</keyword>
<dbReference type="PANTHER" id="PTHR33710">
    <property type="entry name" value="BNAC02G09200D PROTEIN"/>
    <property type="match status" value="1"/>
</dbReference>
<sequence length="266" mass="29865">MDMTTEMKAYAIDDALDYDEAEEDTDDRIRSGVTLLKGVASLTLLYFLAFLIDWILQLLWEDGNGKHFLNFNPMIMNLGTAVDECALMDLGLVGSILTWCNNQEGLARVYKRLDRALCNSAWRVQFPRGDHRPYDIFHQLDMLWPGLLGTSKYEFAKTYCEAKMVQGAQGKVFQEGDTSSMENRQETKPMANNCSSEDDDDVSGIPKSVSESDVVSIWPGPRSGPAGFESIHYDQGNESSRATEEASRALFMSAHFVFPPSDNVKR</sequence>
<comment type="caution">
    <text evidence="3">The sequence shown here is derived from an EMBL/GenBank/DDBJ whole genome shotgun (WGS) entry which is preliminary data.</text>
</comment>
<gene>
    <name evidence="3" type="ORF">IFM89_009599</name>
</gene>
<proteinExistence type="predicted"/>
<evidence type="ECO:0000256" key="2">
    <source>
        <dbReference type="SAM" id="Phobius"/>
    </source>
</evidence>
<protein>
    <submittedName>
        <fullName evidence="3">Uncharacterized protein</fullName>
    </submittedName>
</protein>
<name>A0A835INJ9_9MAGN</name>